<dbReference type="InterPro" id="IPR003789">
    <property type="entry name" value="Asn/Gln_tRNA_amidoTrase-B-like"/>
</dbReference>
<organism evidence="1 2">
    <name type="scientific">Sulfurimonas marina</name>
    <dbReference type="NCBI Taxonomy" id="2590551"/>
    <lineage>
        <taxon>Bacteria</taxon>
        <taxon>Pseudomonadati</taxon>
        <taxon>Campylobacterota</taxon>
        <taxon>Epsilonproteobacteria</taxon>
        <taxon>Campylobacterales</taxon>
        <taxon>Sulfurimonadaceae</taxon>
        <taxon>Sulfurimonas</taxon>
    </lineage>
</organism>
<dbReference type="InterPro" id="IPR019004">
    <property type="entry name" value="YqeY/Aim41"/>
</dbReference>
<evidence type="ECO:0000313" key="1">
    <source>
        <dbReference type="EMBL" id="QOP41639.1"/>
    </source>
</evidence>
<dbReference type="GO" id="GO:0016884">
    <property type="term" value="F:carbon-nitrogen ligase activity, with glutamine as amido-N-donor"/>
    <property type="evidence" value="ECO:0007669"/>
    <property type="project" value="InterPro"/>
</dbReference>
<dbReference type="Gene3D" id="1.10.1510.10">
    <property type="entry name" value="Uncharacterised protein YqeY/AIM41 PF09424, N-terminal domain"/>
    <property type="match status" value="1"/>
</dbReference>
<dbReference type="InterPro" id="IPR042184">
    <property type="entry name" value="YqeY/Aim41_N"/>
</dbReference>
<dbReference type="RefSeq" id="WP_193112957.1">
    <property type="nucleotide sequence ID" value="NZ_CP041165.1"/>
</dbReference>
<accession>A0A7M1AW10</accession>
<dbReference type="Gene3D" id="1.10.10.410">
    <property type="match status" value="1"/>
</dbReference>
<reference evidence="1 2" key="1">
    <citation type="submission" date="2019-06" db="EMBL/GenBank/DDBJ databases">
        <title>Sulfurimonas gotlandica sp. nov., a chemoautotrophic and psychrotolerant epsilonproteobacterium isolated from a pelagic redoxcline, and an emended description of the genus Sulfurimonas.</title>
        <authorList>
            <person name="Wang S."/>
            <person name="Jiang L."/>
            <person name="Shao Z."/>
        </authorList>
    </citation>
    <scope>NUCLEOTIDE SEQUENCE [LARGE SCALE GENOMIC DNA]</scope>
    <source>
        <strain evidence="1 2">B2</strain>
    </source>
</reference>
<sequence length="147" mass="16565">MSLRETINQDLKEAMKAKDVKKRDALRLLTSAFKQIEVDERKELSDDDIIKIIQKQIKSRNDSAAQYKEADREDLMEKELEEIAVYEPYLPKQLTDDELSTALKAIIANVGAESMKDMGKVMGAASKEFAGKADGKRINECVKTLLA</sequence>
<dbReference type="SUPFAM" id="SSF89095">
    <property type="entry name" value="GatB/YqeY motif"/>
    <property type="match status" value="1"/>
</dbReference>
<dbReference type="EMBL" id="CP041165">
    <property type="protein sequence ID" value="QOP41639.1"/>
    <property type="molecule type" value="Genomic_DNA"/>
</dbReference>
<dbReference type="KEGG" id="smax:FJR03_07715"/>
<dbReference type="AlphaFoldDB" id="A0A7M1AW10"/>
<proteinExistence type="predicted"/>
<dbReference type="InterPro" id="IPR023168">
    <property type="entry name" value="GatB_Yqey_C_2"/>
</dbReference>
<dbReference type="Pfam" id="PF09424">
    <property type="entry name" value="YqeY"/>
    <property type="match status" value="1"/>
</dbReference>
<dbReference type="PANTHER" id="PTHR28055">
    <property type="entry name" value="ALTERED INHERITANCE OF MITOCHONDRIA PROTEIN 41, MITOCHONDRIAL"/>
    <property type="match status" value="1"/>
</dbReference>
<protein>
    <submittedName>
        <fullName evidence="1">GatB/YqeY domain-containing protein</fullName>
    </submittedName>
</protein>
<dbReference type="Proteomes" id="UP000593910">
    <property type="component" value="Chromosome"/>
</dbReference>
<evidence type="ECO:0000313" key="2">
    <source>
        <dbReference type="Proteomes" id="UP000593910"/>
    </source>
</evidence>
<dbReference type="PANTHER" id="PTHR28055:SF1">
    <property type="entry name" value="ALTERED INHERITANCE OF MITOCHONDRIA PROTEIN 41, MITOCHONDRIAL"/>
    <property type="match status" value="1"/>
</dbReference>
<name>A0A7M1AW10_9BACT</name>
<keyword evidence="2" id="KW-1185">Reference proteome</keyword>
<gene>
    <name evidence="1" type="ORF">FJR03_07715</name>
</gene>